<evidence type="ECO:0000313" key="1">
    <source>
        <dbReference type="EMBL" id="CAG8594173.1"/>
    </source>
</evidence>
<organism evidence="1 2">
    <name type="scientific">Acaulospora colombiana</name>
    <dbReference type="NCBI Taxonomy" id="27376"/>
    <lineage>
        <taxon>Eukaryota</taxon>
        <taxon>Fungi</taxon>
        <taxon>Fungi incertae sedis</taxon>
        <taxon>Mucoromycota</taxon>
        <taxon>Glomeromycotina</taxon>
        <taxon>Glomeromycetes</taxon>
        <taxon>Diversisporales</taxon>
        <taxon>Acaulosporaceae</taxon>
        <taxon>Acaulospora</taxon>
    </lineage>
</organism>
<proteinExistence type="predicted"/>
<comment type="caution">
    <text evidence="1">The sequence shown here is derived from an EMBL/GenBank/DDBJ whole genome shotgun (WGS) entry which is preliminary data.</text>
</comment>
<accession>A0ACA9MRT9</accession>
<reference evidence="1" key="1">
    <citation type="submission" date="2021-06" db="EMBL/GenBank/DDBJ databases">
        <authorList>
            <person name="Kallberg Y."/>
            <person name="Tangrot J."/>
            <person name="Rosling A."/>
        </authorList>
    </citation>
    <scope>NUCLEOTIDE SEQUENCE</scope>
    <source>
        <strain evidence="1">CL356</strain>
    </source>
</reference>
<keyword evidence="2" id="KW-1185">Reference proteome</keyword>
<gene>
    <name evidence="1" type="ORF">ACOLOM_LOCUS6436</name>
</gene>
<dbReference type="Proteomes" id="UP000789525">
    <property type="component" value="Unassembled WGS sequence"/>
</dbReference>
<sequence length="313" mass="36101">MSTQEQTSYPGNKLICQLQGFLRDGGEFCNVDEQCNQFGEKYIETRDDHNFVGDIERVSRHFRIPEGLNPNFPEESQYTAALRSELSVDGDNSNYFHSESPFYPILMSLFDLRDNLYLLDKNYILSRASELIIEVESLSTIEGTSDSYIRHLITILAHQISEICDKQVESTNSLLERNSDAIQKLTNAFRDNTQQSQLSDSSVSLPATDNSENPRKTSTRNRMDPFATLWCIKYLLDNNLQKPNKKQRYLLSLWTNVPVHDIDRWFIRTNINYIKTNDEGTARKRLSERAKTISKQLRRDAATTNAKKQVPKA</sequence>
<protein>
    <submittedName>
        <fullName evidence="1">9982_t:CDS:1</fullName>
    </submittedName>
</protein>
<evidence type="ECO:0000313" key="2">
    <source>
        <dbReference type="Proteomes" id="UP000789525"/>
    </source>
</evidence>
<name>A0ACA9MRT9_9GLOM</name>
<dbReference type="EMBL" id="CAJVPT010013241">
    <property type="protein sequence ID" value="CAG8594173.1"/>
    <property type="molecule type" value="Genomic_DNA"/>
</dbReference>